<proteinExistence type="inferred from homology"/>
<dbReference type="AlphaFoldDB" id="A0AAD7R7A8"/>
<evidence type="ECO:0000313" key="3">
    <source>
        <dbReference type="EMBL" id="KAJ8366300.1"/>
    </source>
</evidence>
<comment type="caution">
    <text evidence="3">The sequence shown here is derived from an EMBL/GenBank/DDBJ whole genome shotgun (WGS) entry which is preliminary data.</text>
</comment>
<dbReference type="EMBL" id="JAINUG010000613">
    <property type="protein sequence ID" value="KAJ8366300.1"/>
    <property type="molecule type" value="Genomic_DNA"/>
</dbReference>
<accession>A0AAD7R7A8</accession>
<reference evidence="3" key="1">
    <citation type="journal article" date="2023" name="Science">
        <title>Genome structures resolve the early diversification of teleost fishes.</title>
        <authorList>
            <person name="Parey E."/>
            <person name="Louis A."/>
            <person name="Montfort J."/>
            <person name="Bouchez O."/>
            <person name="Roques C."/>
            <person name="Iampietro C."/>
            <person name="Lluch J."/>
            <person name="Castinel A."/>
            <person name="Donnadieu C."/>
            <person name="Desvignes T."/>
            <person name="Floi Bucao C."/>
            <person name="Jouanno E."/>
            <person name="Wen M."/>
            <person name="Mejri S."/>
            <person name="Dirks R."/>
            <person name="Jansen H."/>
            <person name="Henkel C."/>
            <person name="Chen W.J."/>
            <person name="Zahm M."/>
            <person name="Cabau C."/>
            <person name="Klopp C."/>
            <person name="Thompson A.W."/>
            <person name="Robinson-Rechavi M."/>
            <person name="Braasch I."/>
            <person name="Lecointre G."/>
            <person name="Bobe J."/>
            <person name="Postlethwait J.H."/>
            <person name="Berthelot C."/>
            <person name="Roest Crollius H."/>
            <person name="Guiguen Y."/>
        </authorList>
    </citation>
    <scope>NUCLEOTIDE SEQUENCE</scope>
    <source>
        <strain evidence="3">NC1722</strain>
    </source>
</reference>
<evidence type="ECO:0000313" key="4">
    <source>
        <dbReference type="Proteomes" id="UP001221898"/>
    </source>
</evidence>
<dbReference type="PANTHER" id="PTHR12737">
    <property type="entry name" value="DIMETHYLARGININE DIMETHYLAMINOHYDROLASE"/>
    <property type="match status" value="1"/>
</dbReference>
<keyword evidence="2" id="KW-0378">Hydrolase</keyword>
<name>A0AAD7R7A8_9TELE</name>
<dbReference type="InterPro" id="IPR033199">
    <property type="entry name" value="DDAH-like"/>
</dbReference>
<evidence type="ECO:0000256" key="1">
    <source>
        <dbReference type="ARBA" id="ARBA00008532"/>
    </source>
</evidence>
<evidence type="ECO:0000256" key="2">
    <source>
        <dbReference type="ARBA" id="ARBA00022801"/>
    </source>
</evidence>
<keyword evidence="4" id="KW-1185">Reference proteome</keyword>
<protein>
    <submittedName>
        <fullName evidence="3">Uncharacterized protein</fullName>
    </submittedName>
</protein>
<gene>
    <name evidence="3" type="ORF">AAFF_G00362940</name>
</gene>
<dbReference type="Gene3D" id="3.75.10.10">
    <property type="entry name" value="L-arginine/glycine Amidinotransferase, Chain A"/>
    <property type="match status" value="1"/>
</dbReference>
<dbReference type="PANTHER" id="PTHR12737:SF16">
    <property type="entry name" value="N(G),N(G)-DIMETHYLARGININE DIMETHYLAMINOHYDROLASE 2"/>
    <property type="match status" value="1"/>
</dbReference>
<organism evidence="3 4">
    <name type="scientific">Aldrovandia affinis</name>
    <dbReference type="NCBI Taxonomy" id="143900"/>
    <lineage>
        <taxon>Eukaryota</taxon>
        <taxon>Metazoa</taxon>
        <taxon>Chordata</taxon>
        <taxon>Craniata</taxon>
        <taxon>Vertebrata</taxon>
        <taxon>Euteleostomi</taxon>
        <taxon>Actinopterygii</taxon>
        <taxon>Neopterygii</taxon>
        <taxon>Teleostei</taxon>
        <taxon>Notacanthiformes</taxon>
        <taxon>Halosauridae</taxon>
        <taxon>Aldrovandia</taxon>
    </lineage>
</organism>
<comment type="similarity">
    <text evidence="1">Belongs to the DDAH family.</text>
</comment>
<dbReference type="Proteomes" id="UP001221898">
    <property type="component" value="Unassembled WGS sequence"/>
</dbReference>
<sequence length="122" mass="13245">MRWSKPGFGEIALSVILGVNFGSSHWRLRELAACSFGEDRSCLSRATGGYNAFTFYLVDLAKAQRQLGVLTGALRQKVGLQLVEIPPDPALPLSWRIEDVAVVQGDTALITTTLERAAAQRG</sequence>
<dbReference type="GO" id="GO:0016787">
    <property type="term" value="F:hydrolase activity"/>
    <property type="evidence" value="ECO:0007669"/>
    <property type="project" value="UniProtKB-KW"/>
</dbReference>